<evidence type="ECO:0000313" key="2">
    <source>
        <dbReference type="EMBL" id="REH37672.1"/>
    </source>
</evidence>
<evidence type="ECO:0000313" key="3">
    <source>
        <dbReference type="Proteomes" id="UP000256774"/>
    </source>
</evidence>
<evidence type="ECO:0000256" key="1">
    <source>
        <dbReference type="SAM" id="Coils"/>
    </source>
</evidence>
<feature type="coiled-coil region" evidence="1">
    <location>
        <begin position="49"/>
        <end position="97"/>
    </location>
</feature>
<reference evidence="2 3" key="1">
    <citation type="submission" date="2018-08" db="EMBL/GenBank/DDBJ databases">
        <title>Genomic Encyclopedia of Type Strains, Phase IV (KMG-IV): sequencing the most valuable type-strain genomes for metagenomic binning, comparative biology and taxonomic classification.</title>
        <authorList>
            <person name="Goeker M."/>
        </authorList>
    </citation>
    <scope>NUCLEOTIDE SEQUENCE [LARGE SCALE GENOMIC DNA]</scope>
    <source>
        <strain evidence="2 3">DSM 26022</strain>
    </source>
</reference>
<dbReference type="Proteomes" id="UP000256774">
    <property type="component" value="Unassembled WGS sequence"/>
</dbReference>
<keyword evidence="3" id="KW-1185">Reference proteome</keyword>
<dbReference type="RefSeq" id="WP_116208289.1">
    <property type="nucleotide sequence ID" value="NZ_QUNR01000003.1"/>
</dbReference>
<comment type="caution">
    <text evidence="2">The sequence shown here is derived from an EMBL/GenBank/DDBJ whole genome shotgun (WGS) entry which is preliminary data.</text>
</comment>
<protein>
    <submittedName>
        <fullName evidence="2">Uncharacterized protein</fullName>
    </submittedName>
</protein>
<name>A0A3E0H5G1_9GAMM</name>
<accession>A0A3E0H5G1</accession>
<dbReference type="EMBL" id="QUNR01000003">
    <property type="protein sequence ID" value="REH37672.1"/>
    <property type="molecule type" value="Genomic_DNA"/>
</dbReference>
<sequence length="101" mass="11021">MKRLISVALVILVAFAGFRWWQASQTTDAPEPAVDTLAIPEQATDSEALALTQESVDALKSENDELASRIADLEQQADDAQQLIDLKTARLQELAEKPSAE</sequence>
<organism evidence="2 3">
    <name type="scientific">Paraperlucidibaca baekdonensis</name>
    <dbReference type="NCBI Taxonomy" id="748120"/>
    <lineage>
        <taxon>Bacteria</taxon>
        <taxon>Pseudomonadati</taxon>
        <taxon>Pseudomonadota</taxon>
        <taxon>Gammaproteobacteria</taxon>
        <taxon>Moraxellales</taxon>
        <taxon>Moraxellaceae</taxon>
        <taxon>Paraperlucidibaca</taxon>
    </lineage>
</organism>
<gene>
    <name evidence="2" type="ORF">DFR26_1451</name>
</gene>
<proteinExistence type="predicted"/>
<dbReference type="AlphaFoldDB" id="A0A3E0H5G1"/>
<keyword evidence="1" id="KW-0175">Coiled coil</keyword>